<dbReference type="Pfam" id="PF22518">
    <property type="entry name" value="DUF6997"/>
    <property type="match status" value="1"/>
</dbReference>
<feature type="domain" description="DUF6997" evidence="2">
    <location>
        <begin position="61"/>
        <end position="239"/>
    </location>
</feature>
<feature type="domain" description="DUF7226" evidence="3">
    <location>
        <begin position="279"/>
        <end position="379"/>
    </location>
</feature>
<reference evidence="4 5" key="1">
    <citation type="journal article" date="2012" name="J. Bacteriol.">
        <title>Genome Sequence of the Pattern-Forming Social Bacterium Paenibacillus dendritiformis C454 Chiral Morphotype.</title>
        <authorList>
            <person name="Sirota-Madi A."/>
            <person name="Olender T."/>
            <person name="Helman Y."/>
            <person name="Brainis I."/>
            <person name="Finkelshtein A."/>
            <person name="Roth D."/>
            <person name="Hagai E."/>
            <person name="Leshkowitz D."/>
            <person name="Brodsky L."/>
            <person name="Galatenko V."/>
            <person name="Nikolaev V."/>
            <person name="Gutnick D.L."/>
            <person name="Lancet D."/>
            <person name="Ben-Jacob E."/>
        </authorList>
    </citation>
    <scope>NUCLEOTIDE SEQUENCE [LARGE SCALE GENOMIC DNA]</scope>
    <source>
        <strain evidence="4 5">C454</strain>
    </source>
</reference>
<name>H3SKQ4_9BACL</name>
<dbReference type="AlphaFoldDB" id="H3SKQ4"/>
<evidence type="ECO:0000259" key="2">
    <source>
        <dbReference type="Pfam" id="PF22518"/>
    </source>
</evidence>
<dbReference type="InterPro" id="IPR055650">
    <property type="entry name" value="DUF7226"/>
</dbReference>
<dbReference type="Pfam" id="PF23871">
    <property type="entry name" value="DUF7226"/>
    <property type="match status" value="1"/>
</dbReference>
<sequence>MHQVNANGYFDITSQQINGLEPGVQARLQCKFDSSGELSPCFARHGLGILPVSNGHYTIARFPIFHPLEDIEKLPVHRAYWRFPAFETVQADGSSSTSEANALHTAHMSDMLHRFRGLEPAEPLELTFSGRMRSPAFSFHVGSYPHPLQVERSQQMEIDAGFESNREILILEAKNSIPQDFCVRQLYYPYRALRSRPQLTKPVIPIYFLYSDGVYYLFEYSFRDPMRYDSIALVRAGAYRIEGGLSKERVLAIAEATPAGAEPEGVPFPQANSFERIINLLELLAETCRTPEGTAVRLTGEGRALMQLTVQERHEALLRKLFARPAIRDILLASLTRGEPIPELDAMNMMHRHGIELNPSTQHRRAQSILAWYGWLVRLMG</sequence>
<dbReference type="REBASE" id="46400">
    <property type="entry name" value="PdeC454ORF20687P"/>
</dbReference>
<accession>H3SKQ4</accession>
<evidence type="ECO:0000259" key="3">
    <source>
        <dbReference type="Pfam" id="PF23871"/>
    </source>
</evidence>
<dbReference type="Proteomes" id="UP000003900">
    <property type="component" value="Unassembled WGS sequence"/>
</dbReference>
<comment type="caution">
    <text evidence="4">The sequence shown here is derived from an EMBL/GenBank/DDBJ whole genome shotgun (WGS) entry which is preliminary data.</text>
</comment>
<dbReference type="Pfam" id="PF22515">
    <property type="entry name" value="DUF6996"/>
    <property type="match status" value="1"/>
</dbReference>
<protein>
    <submittedName>
        <fullName evidence="4">Uncharacterized protein</fullName>
    </submittedName>
</protein>
<dbReference type="PATRIC" id="fig|1131935.3.peg.4308"/>
<dbReference type="InterPro" id="IPR054266">
    <property type="entry name" value="DUF6997"/>
</dbReference>
<evidence type="ECO:0000313" key="4">
    <source>
        <dbReference type="EMBL" id="EHQ60330.1"/>
    </source>
</evidence>
<evidence type="ECO:0000259" key="1">
    <source>
        <dbReference type="Pfam" id="PF22515"/>
    </source>
</evidence>
<dbReference type="EMBL" id="AHKH01000074">
    <property type="protein sequence ID" value="EHQ60330.1"/>
    <property type="molecule type" value="Genomic_DNA"/>
</dbReference>
<proteinExistence type="predicted"/>
<gene>
    <name evidence="4" type="ORF">PDENDC454_20692</name>
</gene>
<keyword evidence="5" id="KW-1185">Reference proteome</keyword>
<evidence type="ECO:0000313" key="5">
    <source>
        <dbReference type="Proteomes" id="UP000003900"/>
    </source>
</evidence>
<dbReference type="STRING" id="1131935.PDENDC454_20692"/>
<dbReference type="InterPro" id="IPR054265">
    <property type="entry name" value="DUF6996"/>
</dbReference>
<feature type="domain" description="DUF6996" evidence="1">
    <location>
        <begin position="2"/>
        <end position="59"/>
    </location>
</feature>
<organism evidence="4 5">
    <name type="scientific">Paenibacillus dendritiformis C454</name>
    <dbReference type="NCBI Taxonomy" id="1131935"/>
    <lineage>
        <taxon>Bacteria</taxon>
        <taxon>Bacillati</taxon>
        <taxon>Bacillota</taxon>
        <taxon>Bacilli</taxon>
        <taxon>Bacillales</taxon>
        <taxon>Paenibacillaceae</taxon>
        <taxon>Paenibacillus</taxon>
    </lineage>
</organism>